<dbReference type="PANTHER" id="PTHR43099:SF6">
    <property type="entry name" value="UPF0053 PROTEIN RV1842C"/>
    <property type="match status" value="1"/>
</dbReference>
<accession>A0A421B540</accession>
<evidence type="ECO:0000256" key="8">
    <source>
        <dbReference type="ARBA" id="ARBA00023136"/>
    </source>
</evidence>
<feature type="domain" description="CNNM transmembrane" evidence="13">
    <location>
        <begin position="3"/>
        <end position="207"/>
    </location>
</feature>
<dbReference type="Gene3D" id="3.30.465.10">
    <property type="match status" value="1"/>
</dbReference>
<comment type="similarity">
    <text evidence="2">Belongs to the UPF0053 family.</text>
</comment>
<dbReference type="InterPro" id="IPR002550">
    <property type="entry name" value="CNNM"/>
</dbReference>
<feature type="transmembrane region" description="Helical" evidence="11">
    <location>
        <begin position="107"/>
        <end position="128"/>
    </location>
</feature>
<dbReference type="Pfam" id="PF01595">
    <property type="entry name" value="CNNM"/>
    <property type="match status" value="1"/>
</dbReference>
<gene>
    <name evidence="14" type="ORF">CLV68_3900</name>
</gene>
<evidence type="ECO:0000256" key="6">
    <source>
        <dbReference type="ARBA" id="ARBA00022989"/>
    </source>
</evidence>
<evidence type="ECO:0000313" key="15">
    <source>
        <dbReference type="Proteomes" id="UP000282454"/>
    </source>
</evidence>
<organism evidence="14 15">
    <name type="scientific">Actinokineospora cianjurensis</name>
    <dbReference type="NCBI Taxonomy" id="585224"/>
    <lineage>
        <taxon>Bacteria</taxon>
        <taxon>Bacillati</taxon>
        <taxon>Actinomycetota</taxon>
        <taxon>Actinomycetes</taxon>
        <taxon>Pseudonocardiales</taxon>
        <taxon>Pseudonocardiaceae</taxon>
        <taxon>Actinokineospora</taxon>
    </lineage>
</organism>
<dbReference type="GO" id="GO:0050660">
    <property type="term" value="F:flavin adenine dinucleotide binding"/>
    <property type="evidence" value="ECO:0007669"/>
    <property type="project" value="InterPro"/>
</dbReference>
<dbReference type="RefSeq" id="WP_121392198.1">
    <property type="nucleotide sequence ID" value="NZ_RCDD01000002.1"/>
</dbReference>
<evidence type="ECO:0000259" key="13">
    <source>
        <dbReference type="PROSITE" id="PS51846"/>
    </source>
</evidence>
<dbReference type="Proteomes" id="UP000282454">
    <property type="component" value="Unassembled WGS sequence"/>
</dbReference>
<dbReference type="OrthoDB" id="110231at2"/>
<dbReference type="InterPro" id="IPR000644">
    <property type="entry name" value="CBS_dom"/>
</dbReference>
<comment type="caution">
    <text evidence="14">The sequence shown here is derived from an EMBL/GenBank/DDBJ whole genome shotgun (WGS) entry which is preliminary data.</text>
</comment>
<dbReference type="InterPro" id="IPR044751">
    <property type="entry name" value="Ion_transp-like_CBS"/>
</dbReference>
<evidence type="ECO:0000256" key="5">
    <source>
        <dbReference type="ARBA" id="ARBA00022737"/>
    </source>
</evidence>
<feature type="transmembrane region" description="Helical" evidence="11">
    <location>
        <begin position="140"/>
        <end position="159"/>
    </location>
</feature>
<comment type="subcellular location">
    <subcellularLocation>
        <location evidence="1">Cell membrane</location>
        <topology evidence="1">Multi-pass membrane protein</topology>
    </subcellularLocation>
</comment>
<keyword evidence="5" id="KW-0677">Repeat</keyword>
<evidence type="ECO:0000259" key="12">
    <source>
        <dbReference type="PROSITE" id="PS51371"/>
    </source>
</evidence>
<dbReference type="PANTHER" id="PTHR43099">
    <property type="entry name" value="UPF0053 PROTEIN YRKA"/>
    <property type="match status" value="1"/>
</dbReference>
<dbReference type="InterPro" id="IPR051676">
    <property type="entry name" value="UPF0053_domain"/>
</dbReference>
<dbReference type="SUPFAM" id="SSF54631">
    <property type="entry name" value="CBS-domain pair"/>
    <property type="match status" value="1"/>
</dbReference>
<dbReference type="SMART" id="SM01091">
    <property type="entry name" value="CorC_HlyC"/>
    <property type="match status" value="1"/>
</dbReference>
<evidence type="ECO:0000256" key="10">
    <source>
        <dbReference type="PROSITE-ProRule" id="PRU01193"/>
    </source>
</evidence>
<dbReference type="Pfam" id="PF03471">
    <property type="entry name" value="CorC_HlyC"/>
    <property type="match status" value="1"/>
</dbReference>
<evidence type="ECO:0000313" key="14">
    <source>
        <dbReference type="EMBL" id="RLK59413.1"/>
    </source>
</evidence>
<evidence type="ECO:0000256" key="3">
    <source>
        <dbReference type="ARBA" id="ARBA00022475"/>
    </source>
</evidence>
<keyword evidence="7 9" id="KW-0129">CBS domain</keyword>
<sequence>MTGFLLSALGLLAVCALTAGTALFVAAEFSLTTLERSQVDHHADQVGDRRALAIKRAHRSLSFQLSAAQLGITITTLITGYIAEPALAALVEPLLALTGMGETAVDAVGLVIALLVATSLSMVFGELVPKNLAIARPLSTARAVAGAQAVFASVLRWLINALNGSANWIVRGLGVEPQEELRSARSPQELGGLVRSSAAAGAIDTGTATLLSRSLRFGDRTADELMTPRVRVQALRSDATVVDLIDLARSSGFSRFPVHGGDLDDVHGVVHVKQVFGVPREQRAGTRVATLARPVPTVPETLGGDVLLDRLRGSGLQVALVVDEYGGTAGLVTLEDLIEEIVGDVRDEHDRGEVNPVRPLGRDSWLVSGLLRDDELAEATGFRMPTGEYETVAGLVLTNLGRIPEVNDEIRVDGWRITVLRMDRHRVAELRVARLPGVST</sequence>
<keyword evidence="3" id="KW-1003">Cell membrane</keyword>
<dbReference type="EMBL" id="RCDD01000002">
    <property type="protein sequence ID" value="RLK59413.1"/>
    <property type="molecule type" value="Genomic_DNA"/>
</dbReference>
<proteinExistence type="inferred from homology"/>
<dbReference type="Gene3D" id="3.10.580.10">
    <property type="entry name" value="CBS-domain"/>
    <property type="match status" value="1"/>
</dbReference>
<dbReference type="CDD" id="cd04590">
    <property type="entry name" value="CBS_pair_CorC_HlyC_assoc"/>
    <property type="match status" value="1"/>
</dbReference>
<dbReference type="SUPFAM" id="SSF56176">
    <property type="entry name" value="FAD-binding/transporter-associated domain-like"/>
    <property type="match status" value="1"/>
</dbReference>
<feature type="domain" description="CBS" evidence="12">
    <location>
        <begin position="226"/>
        <end position="285"/>
    </location>
</feature>
<keyword evidence="6 10" id="KW-1133">Transmembrane helix</keyword>
<evidence type="ECO:0000256" key="2">
    <source>
        <dbReference type="ARBA" id="ARBA00006337"/>
    </source>
</evidence>
<keyword evidence="15" id="KW-1185">Reference proteome</keyword>
<evidence type="ECO:0000256" key="4">
    <source>
        <dbReference type="ARBA" id="ARBA00022692"/>
    </source>
</evidence>
<reference evidence="14 15" key="1">
    <citation type="submission" date="2018-10" db="EMBL/GenBank/DDBJ databases">
        <title>Genomic Encyclopedia of Archaeal and Bacterial Type Strains, Phase II (KMG-II): from individual species to whole genera.</title>
        <authorList>
            <person name="Goeker M."/>
        </authorList>
    </citation>
    <scope>NUCLEOTIDE SEQUENCE [LARGE SCALE GENOMIC DNA]</scope>
    <source>
        <strain evidence="14 15">DSM 45657</strain>
    </source>
</reference>
<dbReference type="AlphaFoldDB" id="A0A421B540"/>
<evidence type="ECO:0000256" key="7">
    <source>
        <dbReference type="ARBA" id="ARBA00023122"/>
    </source>
</evidence>
<dbReference type="InterPro" id="IPR036318">
    <property type="entry name" value="FAD-bd_PCMH-like_sf"/>
</dbReference>
<dbReference type="GO" id="GO:0005886">
    <property type="term" value="C:plasma membrane"/>
    <property type="evidence" value="ECO:0007669"/>
    <property type="project" value="UniProtKB-SubCell"/>
</dbReference>
<feature type="domain" description="CBS" evidence="12">
    <location>
        <begin position="291"/>
        <end position="348"/>
    </location>
</feature>
<name>A0A421B540_9PSEU</name>
<dbReference type="PROSITE" id="PS51371">
    <property type="entry name" value="CBS"/>
    <property type="match status" value="2"/>
</dbReference>
<keyword evidence="4 10" id="KW-0812">Transmembrane</keyword>
<protein>
    <submittedName>
        <fullName evidence="14">CBS domain containing-hemolysin-like protein</fullName>
    </submittedName>
</protein>
<dbReference type="InterPro" id="IPR005170">
    <property type="entry name" value="Transptr-assoc_dom"/>
</dbReference>
<evidence type="ECO:0000256" key="9">
    <source>
        <dbReference type="PROSITE-ProRule" id="PRU00703"/>
    </source>
</evidence>
<keyword evidence="8 10" id="KW-0472">Membrane</keyword>
<evidence type="ECO:0000256" key="11">
    <source>
        <dbReference type="SAM" id="Phobius"/>
    </source>
</evidence>
<dbReference type="Pfam" id="PF00571">
    <property type="entry name" value="CBS"/>
    <property type="match status" value="1"/>
</dbReference>
<dbReference type="InterPro" id="IPR046342">
    <property type="entry name" value="CBS_dom_sf"/>
</dbReference>
<evidence type="ECO:0000256" key="1">
    <source>
        <dbReference type="ARBA" id="ARBA00004651"/>
    </source>
</evidence>
<dbReference type="InterPro" id="IPR016169">
    <property type="entry name" value="FAD-bd_PCMH_sub2"/>
</dbReference>
<dbReference type="PROSITE" id="PS51846">
    <property type="entry name" value="CNNM"/>
    <property type="match status" value="1"/>
</dbReference>